<dbReference type="Pfam" id="PF02515">
    <property type="entry name" value="CoA_transf_3"/>
    <property type="match status" value="1"/>
</dbReference>
<evidence type="ECO:0000256" key="11">
    <source>
        <dbReference type="PROSITE-ProRule" id="PRU00282"/>
    </source>
</evidence>
<dbReference type="SUPFAM" id="SSF52016">
    <property type="entry name" value="LeuD/IlvD-like"/>
    <property type="match status" value="1"/>
</dbReference>
<feature type="domain" description="Xylanolytic transcriptional activator regulatory" evidence="13">
    <location>
        <begin position="1006"/>
        <end position="1079"/>
    </location>
</feature>
<protein>
    <submittedName>
        <fullName evidence="14">Aconitate hydratase</fullName>
    </submittedName>
</protein>
<organism evidence="14 15">
    <name type="scientific">Lasiodiplodia theobromae</name>
    <dbReference type="NCBI Taxonomy" id="45133"/>
    <lineage>
        <taxon>Eukaryota</taxon>
        <taxon>Fungi</taxon>
        <taxon>Dikarya</taxon>
        <taxon>Ascomycota</taxon>
        <taxon>Pezizomycotina</taxon>
        <taxon>Dothideomycetes</taxon>
        <taxon>Dothideomycetes incertae sedis</taxon>
        <taxon>Botryosphaeriales</taxon>
        <taxon>Botryosphaeriaceae</taxon>
        <taxon>Lasiodiplodia</taxon>
    </lineage>
</organism>
<evidence type="ECO:0000256" key="9">
    <source>
        <dbReference type="ARBA" id="ARBA00023136"/>
    </source>
</evidence>
<dbReference type="InterPro" id="IPR036008">
    <property type="entry name" value="Aconitase_4Fe-4S_dom"/>
</dbReference>
<keyword evidence="3 11" id="KW-0812">Transmembrane</keyword>
<gene>
    <name evidence="14" type="ORF">DBV05_g4679</name>
</gene>
<dbReference type="Gene3D" id="3.40.1060.10">
    <property type="entry name" value="Aconitase, Domain 2"/>
    <property type="match status" value="1"/>
</dbReference>
<evidence type="ECO:0000256" key="12">
    <source>
        <dbReference type="SAM" id="MobiDB-lite"/>
    </source>
</evidence>
<dbReference type="FunFam" id="3.40.1060.10:FF:000001">
    <property type="entry name" value="Aconitate hydratase, mitochondrial"/>
    <property type="match status" value="1"/>
</dbReference>
<keyword evidence="5" id="KW-0496">Mitochondrion</keyword>
<dbReference type="Pfam" id="PF00694">
    <property type="entry name" value="Aconitase_C"/>
    <property type="match status" value="1"/>
</dbReference>
<dbReference type="InterPro" id="IPR018108">
    <property type="entry name" value="MCP_transmembrane"/>
</dbReference>
<keyword evidence="9 11" id="KW-0472">Membrane</keyword>
<dbReference type="GO" id="GO:0005829">
    <property type="term" value="C:cytosol"/>
    <property type="evidence" value="ECO:0007669"/>
    <property type="project" value="TreeGrafter"/>
</dbReference>
<evidence type="ECO:0000256" key="5">
    <source>
        <dbReference type="ARBA" id="ARBA00022792"/>
    </source>
</evidence>
<sequence length="2188" mass="239272">MCTPNGQDVSEFSILTPNAMLGYGYRSGDFWYGITKYRPAAIIVDSGSTDGGPYKLGMNKMTCGKGSYIRDLEPILTACYHLKIKVLIGSVGGDGSTKHVKEMLDIVTGISERLGYSFKVATIDAGGVLVLDSAAYSQITEKTVRVSGAEFIPTPYQVKLEGVAHLGYRTVFVGGIRDPILISQIDDFLDRVRKYTQKLFPELDQSEDCRLIFHIYGQNGVMGPLEPRSIPSHEIAVVGEVVAPTQELSHTIANNARASILHFSYNDQMATTGNFASPFSPHEQEAGAVFKFTLYHLMNLEKDEEVSLFPVSFHHIASNREPQPFQPMSEEEIRVHESGTLAPLSRSQGHAVRELFTPSKIVEEIWLGLGLPAAALESVSLQSDGKPALPSSFKIGCLAQSTIALSALAAALIHSIRNKTTVPRVTVDRRHAVAEFKSEKLYVLDGKPAPSAWGAIGGLHATADGYVRIHDSFPNHRNGALRLLGLDSTATRSDVTKETKNWASIDLETVALQDKLVIYALRTYQQWDVLPQAIALSDFPITIEKLSAAGTAGLPSRMGPGNDRSLRGLRVLELSRVIAAPLAGKTLAAHGADVLWVTSPTLPDLPAIDREFGRGKRTIQLDIRNAEDKERLFELIRTCDVLIQGFRPSSLAAQGLAPEQLVALNPNIICANMSAFGPDGPWAGRRGFDSIVQTCSGMNVSEAEHYGQGEPARPTPCQALDHGAGYLLATGCDGKLPECSTCKRAGVPCVVLDRLTYREYPRGYVDDLEADVQRLKARIHELEQEANALRASARSPAERAGDPEQLTDAQPDGFAENINIVPRDVTSGRKFVGDSSGLFFGNVVQAVLTQADYKQDHGPPRESLSLRVGDRLSTTSPSVASPCVTENTFPDPELADRLQHAYFTHRWPALPVLHRPSFLEKHFAPVMASKNSADEASLFLTFMVFALGSIDLQRQEHDLSDRHLEFFNVATQNYLQGLMKADNMQTVQGLCLVTVFAINEQRSANAWHVAGQAMRFAIDLGLHRMPAKPQLDLFDVEMRKRVFWSAYSLDRNVSLALGRPFAIRDAEINVPLPEPLTDQELSSTEAPSPRPLDPLDMSTFIHIIKVRQLQSKIQDTFYTADATYIAQETADFQRTFLRTELDNWVAQAPRYSHPTLVTFQSTEWFQIAHSHALLLLYRPSPGCPEANLASLQICADAAITLISSYSSLYAKNKITYTWIALHSLFMASITMLYTLWVSPEIRKTTSKRVAKSNVTSCLALLEVMADHWPLANRCHEIIDRLGKASVALFDSPAVNAGPTGPSLEEDNQYYGQITSDYMDWFGTRDPVTSLGQPLENIKTYVSANRNAPLSEAVREIWARGPIKGFYQGLIPWAWLEAFTKGAILILTSSEVQYQASHAFGLSPAVAATAGGVAGGAAQSYLTMGMTTCMKTVEVTRNKTAAAGKRVPGTMETFFNILRTQGIRGVNKGVNAVALRQITGWSSRMGISRAAEAPIRSLNGKEPGQKLSMGEKIAASTIGGGAVGRVPMSRYEQHSFIDYAAVDSKIRAVRDRLRRPLTYSEKVIYGHLDNVEEADIRRGESYLKLRPTRIACQDATAQLALIQFMSANLDTVAVPTSVHCDHLVVAKEGSEADLESANSTNLEVYKFLQQVCRKYGAGFWKPGAGIIHQIVLENYAYPGGLMIGTDSHTPNAGGLGMAAIGVGGADAVDVMAGLAWELKTPKVIGVNLTGKLSGWASPKDVILKLAGELTVKGATGSVIEYFGEGVRSLSTTGMATICNMGAETGATTSIFPYTEATAAYLDATNRSYLREEASRWRHNFSADSGAEYDRVINIDLSKLEPFINGPSTPDLATPTSVFKEEVSKNSWPENGVKNSIVTSYNRNFTGRLDSNPATSIFLASPETVIAKTFSGRLDFDPATDEIETPTGTFKFNPPPPGSLPSHGYNQADYVYAAPPTERSEVEVDISPSSDRIQRLEPFKPWDGKDFIDLPILIKVEGKCTTDHITPAGPWFRYRGHLENISNNTLIGAVNAANKKVNQVENVFTGEISGVPDTARDYKKRGQQWVVIADHNYGEGSSREHAALQPRFLNGVAIIAKSFARIHESNLKKQGMLPLTFKSDADYGKIQAEDRISLVGLDAFQPGQPVTMLVKRKDGSSWETQLEHTFNKEQIMYFKAGSALNLMAQTAGSS</sequence>
<dbReference type="CDD" id="cd12148">
    <property type="entry name" value="fungal_TF_MHR"/>
    <property type="match status" value="1"/>
</dbReference>
<dbReference type="CDD" id="cd14686">
    <property type="entry name" value="bZIP"/>
    <property type="match status" value="1"/>
</dbReference>
<dbReference type="GO" id="GO:0051539">
    <property type="term" value="F:4 iron, 4 sulfur cluster binding"/>
    <property type="evidence" value="ECO:0007669"/>
    <property type="project" value="TreeGrafter"/>
</dbReference>
<evidence type="ECO:0000256" key="3">
    <source>
        <dbReference type="ARBA" id="ARBA00022692"/>
    </source>
</evidence>
<evidence type="ECO:0000256" key="7">
    <source>
        <dbReference type="ARBA" id="ARBA00023004"/>
    </source>
</evidence>
<evidence type="ECO:0000256" key="1">
    <source>
        <dbReference type="ARBA" id="ARBA00004141"/>
    </source>
</evidence>
<dbReference type="InterPro" id="IPR001138">
    <property type="entry name" value="Zn2Cys6_DnaBD"/>
</dbReference>
<dbReference type="PANTHER" id="PTHR43160:SF2">
    <property type="entry name" value="HOMOCITRATE DEHYDRATASE, MITOCHONDRIAL"/>
    <property type="match status" value="1"/>
</dbReference>
<dbReference type="Proteomes" id="UP000325902">
    <property type="component" value="Unassembled WGS sequence"/>
</dbReference>
<comment type="subcellular location">
    <subcellularLocation>
        <location evidence="1">Membrane</location>
        <topology evidence="1">Multi-pass membrane protein</topology>
    </subcellularLocation>
</comment>
<dbReference type="SUPFAM" id="SSF89796">
    <property type="entry name" value="CoA-transferase family III (CaiB/BaiF)"/>
    <property type="match status" value="2"/>
</dbReference>
<dbReference type="GO" id="GO:0003994">
    <property type="term" value="F:aconitate hydratase activity"/>
    <property type="evidence" value="ECO:0007669"/>
    <property type="project" value="TreeGrafter"/>
</dbReference>
<dbReference type="InterPro" id="IPR000573">
    <property type="entry name" value="AconitaseA/IPMdHydase_ssu_swvl"/>
</dbReference>
<evidence type="ECO:0000256" key="6">
    <source>
        <dbReference type="ARBA" id="ARBA00022989"/>
    </source>
</evidence>
<keyword evidence="5" id="KW-0999">Mitochondrion inner membrane</keyword>
<dbReference type="PANTHER" id="PTHR43160">
    <property type="entry name" value="ACONITATE HYDRATASE B"/>
    <property type="match status" value="1"/>
</dbReference>
<dbReference type="SUPFAM" id="SSF53732">
    <property type="entry name" value="Aconitase iron-sulfur domain"/>
    <property type="match status" value="1"/>
</dbReference>
<dbReference type="Pfam" id="PF04082">
    <property type="entry name" value="Fungal_trans"/>
    <property type="match status" value="1"/>
</dbReference>
<dbReference type="InterPro" id="IPR001030">
    <property type="entry name" value="Acoase/IPM_deHydtase_lsu_aba"/>
</dbReference>
<name>A0A5N5DI28_9PEZI</name>
<dbReference type="FunFam" id="3.20.19.10:FF:000002">
    <property type="entry name" value="Aconitate hydratase, mitochondrial"/>
    <property type="match status" value="1"/>
</dbReference>
<dbReference type="InterPro" id="IPR007219">
    <property type="entry name" value="XnlR_reg_dom"/>
</dbReference>
<evidence type="ECO:0000256" key="2">
    <source>
        <dbReference type="ARBA" id="ARBA00008383"/>
    </source>
</evidence>
<dbReference type="Gene3D" id="3.30.499.10">
    <property type="entry name" value="Aconitase, domain 3"/>
    <property type="match status" value="2"/>
</dbReference>
<accession>A0A5N5DI28</accession>
<dbReference type="GO" id="GO:0016020">
    <property type="term" value="C:membrane"/>
    <property type="evidence" value="ECO:0007669"/>
    <property type="project" value="UniProtKB-SubCell"/>
</dbReference>
<dbReference type="InterPro" id="IPR050926">
    <property type="entry name" value="Aconitase/IPM_isomerase"/>
</dbReference>
<keyword evidence="15" id="KW-1185">Reference proteome</keyword>
<dbReference type="EMBL" id="VCHE01000022">
    <property type="protein sequence ID" value="KAB2576672.1"/>
    <property type="molecule type" value="Genomic_DNA"/>
</dbReference>
<evidence type="ECO:0000256" key="8">
    <source>
        <dbReference type="ARBA" id="ARBA00023014"/>
    </source>
</evidence>
<comment type="similarity">
    <text evidence="2">Belongs to the CoA-transferase III family.</text>
</comment>
<dbReference type="GO" id="GO:0006351">
    <property type="term" value="P:DNA-templated transcription"/>
    <property type="evidence" value="ECO:0007669"/>
    <property type="project" value="InterPro"/>
</dbReference>
<dbReference type="FunFam" id="3.30.499.10:FF:000004">
    <property type="entry name" value="Aconitate hydratase, mitochondrial"/>
    <property type="match status" value="1"/>
</dbReference>
<dbReference type="InterPro" id="IPR015928">
    <property type="entry name" value="Aconitase/3IPM_dehydase_swvl"/>
</dbReference>
<dbReference type="Gene3D" id="1.50.40.10">
    <property type="entry name" value="Mitochondrial carrier domain"/>
    <property type="match status" value="1"/>
</dbReference>
<dbReference type="InterPro" id="IPR003673">
    <property type="entry name" value="CoA-Trfase_fam_III"/>
</dbReference>
<dbReference type="GO" id="GO:0008270">
    <property type="term" value="F:zinc ion binding"/>
    <property type="evidence" value="ECO:0007669"/>
    <property type="project" value="InterPro"/>
</dbReference>
<dbReference type="PRINTS" id="PR00415">
    <property type="entry name" value="ACONITASE"/>
</dbReference>
<proteinExistence type="inferred from homology"/>
<evidence type="ECO:0000259" key="13">
    <source>
        <dbReference type="SMART" id="SM00906"/>
    </source>
</evidence>
<dbReference type="GO" id="GO:0005739">
    <property type="term" value="C:mitochondrion"/>
    <property type="evidence" value="ECO:0007669"/>
    <property type="project" value="TreeGrafter"/>
</dbReference>
<keyword evidence="10" id="KW-0539">Nucleus</keyword>
<dbReference type="Gene3D" id="4.10.240.10">
    <property type="entry name" value="Zn(2)-C6 fungal-type DNA-binding domain"/>
    <property type="match status" value="1"/>
</dbReference>
<dbReference type="CDD" id="cd00067">
    <property type="entry name" value="GAL4"/>
    <property type="match status" value="1"/>
</dbReference>
<keyword evidence="4" id="KW-0479">Metal-binding</keyword>
<dbReference type="InterPro" id="IPR023395">
    <property type="entry name" value="MCP_dom_sf"/>
</dbReference>
<evidence type="ECO:0000256" key="4">
    <source>
        <dbReference type="ARBA" id="ARBA00022723"/>
    </source>
</evidence>
<evidence type="ECO:0000313" key="14">
    <source>
        <dbReference type="EMBL" id="KAB2576672.1"/>
    </source>
</evidence>
<feature type="region of interest" description="Disordered" evidence="12">
    <location>
        <begin position="1925"/>
        <end position="1944"/>
    </location>
</feature>
<dbReference type="SUPFAM" id="SSF103506">
    <property type="entry name" value="Mitochondrial carrier"/>
    <property type="match status" value="1"/>
</dbReference>
<evidence type="ECO:0000313" key="15">
    <source>
        <dbReference type="Proteomes" id="UP000325902"/>
    </source>
</evidence>
<dbReference type="SMART" id="SM00906">
    <property type="entry name" value="Fungal_trans"/>
    <property type="match status" value="1"/>
</dbReference>
<keyword evidence="7" id="KW-0408">Iron</keyword>
<dbReference type="PROSITE" id="PS50920">
    <property type="entry name" value="SOLCAR"/>
    <property type="match status" value="1"/>
</dbReference>
<feature type="region of interest" description="Disordered" evidence="12">
    <location>
        <begin position="787"/>
        <end position="817"/>
    </location>
</feature>
<dbReference type="GO" id="GO:0003677">
    <property type="term" value="F:DNA binding"/>
    <property type="evidence" value="ECO:0007669"/>
    <property type="project" value="InterPro"/>
</dbReference>
<comment type="caution">
    <text evidence="14">The sequence shown here is derived from an EMBL/GenBank/DDBJ whole genome shotgun (WGS) entry which is preliminary data.</text>
</comment>
<dbReference type="InterPro" id="IPR015931">
    <property type="entry name" value="Acnase/IPM_dHydase_lsu_aba_1/3"/>
</dbReference>
<dbReference type="Gene3D" id="3.40.50.10540">
    <property type="entry name" value="Crotonobetainyl-coa:carnitine coa-transferase, domain 1"/>
    <property type="match status" value="1"/>
</dbReference>
<dbReference type="Gene3D" id="3.20.19.10">
    <property type="entry name" value="Aconitase, domain 4"/>
    <property type="match status" value="1"/>
</dbReference>
<feature type="repeat" description="Solcar" evidence="11">
    <location>
        <begin position="1401"/>
        <end position="1493"/>
    </location>
</feature>
<dbReference type="InterPro" id="IPR015932">
    <property type="entry name" value="Aconitase_dom2"/>
</dbReference>
<dbReference type="InterPro" id="IPR023606">
    <property type="entry name" value="CoA-Trfase_III_dom_1_sf"/>
</dbReference>
<reference evidence="14 15" key="1">
    <citation type="journal article" date="2019" name="Sci. Rep.">
        <title>A multi-omics analysis of the grapevine pathogen Lasiodiplodia theobromae reveals that temperature affects the expression of virulence- and pathogenicity-related genes.</title>
        <authorList>
            <person name="Felix C."/>
            <person name="Meneses R."/>
            <person name="Goncalves M.F.M."/>
            <person name="Tilleman L."/>
            <person name="Duarte A.S."/>
            <person name="Jorrin-Novo J.V."/>
            <person name="Van de Peer Y."/>
            <person name="Deforce D."/>
            <person name="Van Nieuwerburgh F."/>
            <person name="Esteves A.C."/>
            <person name="Alves A."/>
        </authorList>
    </citation>
    <scope>NUCLEOTIDE SEQUENCE [LARGE SCALE GENOMIC DNA]</scope>
    <source>
        <strain evidence="14 15">LA-SOL3</strain>
    </source>
</reference>
<keyword evidence="6" id="KW-1133">Transmembrane helix</keyword>
<dbReference type="GO" id="GO:0000981">
    <property type="term" value="F:DNA-binding transcription factor activity, RNA polymerase II-specific"/>
    <property type="evidence" value="ECO:0007669"/>
    <property type="project" value="InterPro"/>
</dbReference>
<keyword evidence="8" id="KW-0411">Iron-sulfur</keyword>
<evidence type="ECO:0000256" key="10">
    <source>
        <dbReference type="ARBA" id="ARBA00023242"/>
    </source>
</evidence>
<dbReference type="OrthoDB" id="5863171at2759"/>
<dbReference type="Pfam" id="PF00330">
    <property type="entry name" value="Aconitase"/>
    <property type="match status" value="1"/>
</dbReference>
<dbReference type="InterPro" id="IPR036864">
    <property type="entry name" value="Zn2-C6_fun-type_DNA-bd_sf"/>
</dbReference>